<keyword evidence="1" id="KW-0812">Transmembrane</keyword>
<accession>A0A4S1DRK1</accession>
<reference evidence="2 3" key="1">
    <citation type="submission" date="2019-04" db="EMBL/GenBank/DDBJ databases">
        <authorList>
            <person name="Liu A."/>
        </authorList>
    </citation>
    <scope>NUCLEOTIDE SEQUENCE [LARGE SCALE GENOMIC DNA]</scope>
    <source>
        <strain evidence="2 3">RZ03</strain>
    </source>
</reference>
<keyword evidence="1" id="KW-0472">Membrane</keyword>
<evidence type="ECO:0000256" key="1">
    <source>
        <dbReference type="SAM" id="Phobius"/>
    </source>
</evidence>
<comment type="caution">
    <text evidence="2">The sequence shown here is derived from an EMBL/GenBank/DDBJ whole genome shotgun (WGS) entry which is preliminary data.</text>
</comment>
<protein>
    <submittedName>
        <fullName evidence="2">Uncharacterized protein</fullName>
    </submittedName>
</protein>
<keyword evidence="3" id="KW-1185">Reference proteome</keyword>
<dbReference type="EMBL" id="SRSO01000047">
    <property type="protein sequence ID" value="TGV00335.1"/>
    <property type="molecule type" value="Genomic_DNA"/>
</dbReference>
<evidence type="ECO:0000313" key="3">
    <source>
        <dbReference type="Proteomes" id="UP000307602"/>
    </source>
</evidence>
<organism evidence="2 3">
    <name type="scientific">Flavivirga rizhaonensis</name>
    <dbReference type="NCBI Taxonomy" id="2559571"/>
    <lineage>
        <taxon>Bacteria</taxon>
        <taxon>Pseudomonadati</taxon>
        <taxon>Bacteroidota</taxon>
        <taxon>Flavobacteriia</taxon>
        <taxon>Flavobacteriales</taxon>
        <taxon>Flavobacteriaceae</taxon>
        <taxon>Flavivirga</taxon>
    </lineage>
</organism>
<sequence>MAIFSEFLKGQFKLRDFLFGVIIGAGLWSVFWCFNIPYDNCDYCDNPNPKKQEECLEACEKRQSCFW</sequence>
<name>A0A4S1DRK1_9FLAO</name>
<proteinExistence type="predicted"/>
<gene>
    <name evidence="2" type="ORF">EM932_20125</name>
</gene>
<evidence type="ECO:0000313" key="2">
    <source>
        <dbReference type="EMBL" id="TGV00335.1"/>
    </source>
</evidence>
<keyword evidence="1" id="KW-1133">Transmembrane helix</keyword>
<feature type="transmembrane region" description="Helical" evidence="1">
    <location>
        <begin position="17"/>
        <end position="38"/>
    </location>
</feature>
<dbReference type="Proteomes" id="UP000307602">
    <property type="component" value="Unassembled WGS sequence"/>
</dbReference>
<dbReference type="RefSeq" id="WP_135879007.1">
    <property type="nucleotide sequence ID" value="NZ_SRSO01000047.1"/>
</dbReference>
<dbReference type="AlphaFoldDB" id="A0A4S1DRK1"/>